<dbReference type="AlphaFoldDB" id="A0A6A3XQA7"/>
<evidence type="ECO:0000313" key="2">
    <source>
        <dbReference type="EMBL" id="KAE9101030.1"/>
    </source>
</evidence>
<evidence type="ECO:0000313" key="3">
    <source>
        <dbReference type="EMBL" id="KAE9202186.1"/>
    </source>
</evidence>
<gene>
    <name evidence="3" type="ORF">PF002_g21322</name>
    <name evidence="1" type="ORF">PF009_g21467</name>
    <name evidence="2" type="ORF">PF010_g14582</name>
</gene>
<proteinExistence type="predicted"/>
<sequence length="42" mass="4686">MEFVSSEGKIRGRPVFVNETFARVVLELATTEKLKGELASVF</sequence>
<dbReference type="Proteomes" id="UP000429523">
    <property type="component" value="Unassembled WGS sequence"/>
</dbReference>
<comment type="caution">
    <text evidence="3">The sequence shown here is derived from an EMBL/GenBank/DDBJ whole genome shotgun (WGS) entry which is preliminary data.</text>
</comment>
<protein>
    <submittedName>
        <fullName evidence="3">Uncharacterized protein</fullName>
    </submittedName>
</protein>
<evidence type="ECO:0000313" key="1">
    <source>
        <dbReference type="EMBL" id="KAE8928394.1"/>
    </source>
</evidence>
<dbReference type="EMBL" id="QXGF01001686">
    <property type="protein sequence ID" value="KAE8928394.1"/>
    <property type="molecule type" value="Genomic_DNA"/>
</dbReference>
<evidence type="ECO:0000313" key="5">
    <source>
        <dbReference type="Proteomes" id="UP000440367"/>
    </source>
</evidence>
<dbReference type="EMBL" id="QXGD01001625">
    <property type="protein sequence ID" value="KAE9202186.1"/>
    <property type="molecule type" value="Genomic_DNA"/>
</dbReference>
<dbReference type="Proteomes" id="UP000488956">
    <property type="component" value="Unassembled WGS sequence"/>
</dbReference>
<accession>A0A6A3XQA7</accession>
<evidence type="ECO:0000313" key="4">
    <source>
        <dbReference type="Proteomes" id="UP000429523"/>
    </source>
</evidence>
<reference evidence="4 5" key="1">
    <citation type="submission" date="2018-08" db="EMBL/GenBank/DDBJ databases">
        <title>Genomic investigation of the strawberry pathogen Phytophthora fragariae indicates pathogenicity is determined by transcriptional variation in three key races.</title>
        <authorList>
            <person name="Adams T.M."/>
            <person name="Armitage A.D."/>
            <person name="Sobczyk M.K."/>
            <person name="Bates H.J."/>
            <person name="Dunwell J.M."/>
            <person name="Nellist C.F."/>
            <person name="Harrison R.J."/>
        </authorList>
    </citation>
    <scope>NUCLEOTIDE SEQUENCE [LARGE SCALE GENOMIC DNA]</scope>
    <source>
        <strain evidence="3 5">BC-1</strain>
        <strain evidence="1 4">NOV-9</strain>
        <strain evidence="2 6">ONT-3</strain>
    </source>
</reference>
<name>A0A6A3XQA7_9STRA</name>
<dbReference type="Proteomes" id="UP000440367">
    <property type="component" value="Unassembled WGS sequence"/>
</dbReference>
<organism evidence="3 5">
    <name type="scientific">Phytophthora fragariae</name>
    <dbReference type="NCBI Taxonomy" id="53985"/>
    <lineage>
        <taxon>Eukaryota</taxon>
        <taxon>Sar</taxon>
        <taxon>Stramenopiles</taxon>
        <taxon>Oomycota</taxon>
        <taxon>Peronosporomycetes</taxon>
        <taxon>Peronosporales</taxon>
        <taxon>Peronosporaceae</taxon>
        <taxon>Phytophthora</taxon>
    </lineage>
</organism>
<evidence type="ECO:0000313" key="6">
    <source>
        <dbReference type="Proteomes" id="UP000488956"/>
    </source>
</evidence>
<dbReference type="EMBL" id="QXFX01000910">
    <property type="protein sequence ID" value="KAE9101030.1"/>
    <property type="molecule type" value="Genomic_DNA"/>
</dbReference>